<evidence type="ECO:0008006" key="4">
    <source>
        <dbReference type="Google" id="ProtNLM"/>
    </source>
</evidence>
<keyword evidence="1" id="KW-0812">Transmembrane</keyword>
<gene>
    <name evidence="2" type="ORF">CLCY_3c00270</name>
</gene>
<evidence type="ECO:0000256" key="1">
    <source>
        <dbReference type="SAM" id="Phobius"/>
    </source>
</evidence>
<dbReference type="Proteomes" id="UP000036756">
    <property type="component" value="Unassembled WGS sequence"/>
</dbReference>
<evidence type="ECO:0000313" key="2">
    <source>
        <dbReference type="EMBL" id="KMT21760.1"/>
    </source>
</evidence>
<sequence length="211" mass="24880">MKTIDFYNKLNSMHEKDYIENFLTYSTSLVIAGIKPAVTIALSEQNKKLFKSWKHFGRDFVDKLSLNYIELRNTSKSTILMIYDKDVLQKRLTKESVQQFLIELGYPKTLDIHSYINKLKLRYEKYHCPHELGLFLGIPIEDVKDFMNCTPKECLLCGYWKVYNNLHEAKNTFDKYDMIKEYTIQSILQGKLSHDVAFKIKNYSFSLSNVN</sequence>
<dbReference type="STRING" id="1121307.CLCY_3c00270"/>
<dbReference type="EMBL" id="LFVU01000026">
    <property type="protein sequence ID" value="KMT21760.1"/>
    <property type="molecule type" value="Genomic_DNA"/>
</dbReference>
<keyword evidence="1" id="KW-1133">Transmembrane helix</keyword>
<dbReference type="InterPro" id="IPR024523">
    <property type="entry name" value="DUF3793"/>
</dbReference>
<dbReference type="Pfam" id="PF12672">
    <property type="entry name" value="DUF3793"/>
    <property type="match status" value="1"/>
</dbReference>
<proteinExistence type="predicted"/>
<dbReference type="PATRIC" id="fig|1121307.3.peg.1381"/>
<comment type="caution">
    <text evidence="2">The sequence shown here is derived from an EMBL/GenBank/DDBJ whole genome shotgun (WGS) entry which is preliminary data.</text>
</comment>
<dbReference type="AlphaFoldDB" id="A0A0J8D6P8"/>
<name>A0A0J8D6P8_CLOCY</name>
<organism evidence="2 3">
    <name type="scientific">Clostridium cylindrosporum DSM 605</name>
    <dbReference type="NCBI Taxonomy" id="1121307"/>
    <lineage>
        <taxon>Bacteria</taxon>
        <taxon>Bacillati</taxon>
        <taxon>Bacillota</taxon>
        <taxon>Clostridia</taxon>
        <taxon>Eubacteriales</taxon>
        <taxon>Clostridiaceae</taxon>
        <taxon>Clostridium</taxon>
    </lineage>
</organism>
<keyword evidence="3" id="KW-1185">Reference proteome</keyword>
<dbReference type="OrthoDB" id="5393676at2"/>
<reference evidence="2 3" key="1">
    <citation type="submission" date="2015-06" db="EMBL/GenBank/DDBJ databases">
        <title>Draft genome sequence of the purine-degrading Clostridium cylindrosporum HC-1 (DSM 605).</title>
        <authorList>
            <person name="Poehlein A."/>
            <person name="Schiel-Bengelsdorf B."/>
            <person name="Bengelsdorf F."/>
            <person name="Daniel R."/>
            <person name="Duerre P."/>
        </authorList>
    </citation>
    <scope>NUCLEOTIDE SEQUENCE [LARGE SCALE GENOMIC DNA]</scope>
    <source>
        <strain evidence="2 3">DSM 605</strain>
    </source>
</reference>
<dbReference type="RefSeq" id="WP_048570421.1">
    <property type="nucleotide sequence ID" value="NZ_LFVU01000026.1"/>
</dbReference>
<keyword evidence="1" id="KW-0472">Membrane</keyword>
<feature type="transmembrane region" description="Helical" evidence="1">
    <location>
        <begin position="22"/>
        <end position="42"/>
    </location>
</feature>
<evidence type="ECO:0000313" key="3">
    <source>
        <dbReference type="Proteomes" id="UP000036756"/>
    </source>
</evidence>
<accession>A0A0J8D6P8</accession>
<protein>
    <recommendedName>
        <fullName evidence="4">DUF3793 domain-containing protein</fullName>
    </recommendedName>
</protein>